<dbReference type="RefSeq" id="WP_142659544.1">
    <property type="nucleotide sequence ID" value="NZ_CABFVA020000021.1"/>
</dbReference>
<dbReference type="EMBL" id="CABFVA020000021">
    <property type="protein sequence ID" value="VVM05375.1"/>
    <property type="molecule type" value="Genomic_DNA"/>
</dbReference>
<dbReference type="Proteomes" id="UP000334923">
    <property type="component" value="Unassembled WGS sequence"/>
</dbReference>
<dbReference type="OrthoDB" id="9797116at2"/>
<evidence type="ECO:0000313" key="2">
    <source>
        <dbReference type="Proteomes" id="UP000334923"/>
    </source>
</evidence>
<dbReference type="InterPro" id="IPR011856">
    <property type="entry name" value="tRNA_endonuc-like_dom_sf"/>
</dbReference>
<dbReference type="GO" id="GO:0003676">
    <property type="term" value="F:nucleic acid binding"/>
    <property type="evidence" value="ECO:0007669"/>
    <property type="project" value="InterPro"/>
</dbReference>
<keyword evidence="2" id="KW-1185">Reference proteome</keyword>
<reference evidence="1 2" key="1">
    <citation type="submission" date="2019-09" db="EMBL/GenBank/DDBJ databases">
        <authorList>
            <person name="Cremers G."/>
        </authorList>
    </citation>
    <scope>NUCLEOTIDE SEQUENCE [LARGE SCALE GENOMIC DNA]</scope>
    <source>
        <strain evidence="1">4A</strain>
    </source>
</reference>
<protein>
    <submittedName>
        <fullName evidence="1">Uncharacterized protein</fullName>
    </submittedName>
</protein>
<dbReference type="Gene3D" id="3.40.1350.10">
    <property type="match status" value="1"/>
</dbReference>
<dbReference type="Gene3D" id="3.40.50.10770">
    <property type="entry name" value="Hypothetical protein VC1899 like domain (Restriction endonuclease-like)"/>
    <property type="match status" value="1"/>
</dbReference>
<sequence length="405" mass="45601">MMPLILPQNPTLLTLASRQIWPQVLAVLHLRPARVVLLHSENRAESKDPAQRLKRFFDASGLVPKGGTKMEEIPYHDFEGIVHRLETLEVDSQRSLLHFTGGNKLMATAAFQWASRRHIPSFYLERGSRLIWFFPNHDETSTREESLDGHVADALDPLDLLRCQIEASELERKGQLLGLSARGAELSLEEISARCAQGEDLRGLLSIEDRTEGDRFPKEGDRLEYNTAVVLLKLGVHRIRRSLRLKVKSAMGVSTALPHEEIDLLFNFGGRLWLVDCKDKRPTEELVDALEDQFQRNRVSMERFAGLLARIRDELSIGQLKALKLDLLSIQDAGGLLGRTICVRRSALPAEVVEYARRKGIDLVRSSDLADGLRALLGVNMPASSRQLSRLQEKFAQQSHPHPDG</sequence>
<accession>A0A5E6M867</accession>
<dbReference type="SUPFAM" id="SSF52980">
    <property type="entry name" value="Restriction endonuclease-like"/>
    <property type="match status" value="1"/>
</dbReference>
<name>A0A5E6M867_9BACT</name>
<evidence type="ECO:0000313" key="1">
    <source>
        <dbReference type="EMBL" id="VVM05375.1"/>
    </source>
</evidence>
<gene>
    <name evidence="1" type="ORF">MAMT_00627</name>
</gene>
<proteinExistence type="predicted"/>
<organism evidence="1 2">
    <name type="scientific">Methylacidimicrobium tartarophylax</name>
    <dbReference type="NCBI Taxonomy" id="1041768"/>
    <lineage>
        <taxon>Bacteria</taxon>
        <taxon>Pseudomonadati</taxon>
        <taxon>Verrucomicrobiota</taxon>
        <taxon>Methylacidimicrobium</taxon>
    </lineage>
</organism>
<dbReference type="InterPro" id="IPR011335">
    <property type="entry name" value="Restrct_endonuc-II-like"/>
</dbReference>
<dbReference type="AlphaFoldDB" id="A0A5E6M867"/>